<proteinExistence type="predicted"/>
<keyword evidence="1" id="KW-0472">Membrane</keyword>
<feature type="transmembrane region" description="Helical" evidence="1">
    <location>
        <begin position="191"/>
        <end position="212"/>
    </location>
</feature>
<keyword evidence="1" id="KW-1133">Transmembrane helix</keyword>
<keyword evidence="1" id="KW-0812">Transmembrane</keyword>
<gene>
    <name evidence="2" type="ORF">NLS_LOCUS9167</name>
</gene>
<sequence length="289" mass="32998">MRGWEFARKQECNATDDREWMSRAVFSFDSLWALNQSRALPRFHHLELLLAICALVNDEWIHIDDNSKEIRKAAQLDDNSSVRTDNYYNYVSPFVRAARCKGVGIRHFWRTAKFGSFIDVKGVYHTTYHFDGKVLIDCVTPLVANLFYVLIAFCFVIVVKSTLACILSIISTSSGFVNWLKQNTILEMSSMIMAALACIITLVVGAVIYSVYPFSGVTVGAGSVLIAISGISSFFAAVISLRRKYRVARERRLQNQRLLCARSLRSWREIGHRPEDMRPIIDFERYLDS</sequence>
<dbReference type="OMA" id="CFVISAT"/>
<feature type="transmembrane region" description="Helical" evidence="1">
    <location>
        <begin position="218"/>
        <end position="241"/>
    </location>
</feature>
<keyword evidence="3" id="KW-1185">Reference proteome</keyword>
<organism evidence="2 3">
    <name type="scientific">Litomosoides sigmodontis</name>
    <name type="common">Filarial nematode worm</name>
    <dbReference type="NCBI Taxonomy" id="42156"/>
    <lineage>
        <taxon>Eukaryota</taxon>
        <taxon>Metazoa</taxon>
        <taxon>Ecdysozoa</taxon>
        <taxon>Nematoda</taxon>
        <taxon>Chromadorea</taxon>
        <taxon>Rhabditida</taxon>
        <taxon>Spirurina</taxon>
        <taxon>Spiruromorpha</taxon>
        <taxon>Filarioidea</taxon>
        <taxon>Onchocercidae</taxon>
        <taxon>Litomosoides</taxon>
    </lineage>
</organism>
<reference evidence="2 3" key="1">
    <citation type="submission" date="2018-08" db="EMBL/GenBank/DDBJ databases">
        <authorList>
            <person name="Laetsch R D."/>
            <person name="Stevens L."/>
            <person name="Kumar S."/>
            <person name="Blaxter L. M."/>
        </authorList>
    </citation>
    <scope>NUCLEOTIDE SEQUENCE [LARGE SCALE GENOMIC DNA]</scope>
</reference>
<evidence type="ECO:0000313" key="3">
    <source>
        <dbReference type="Proteomes" id="UP000277928"/>
    </source>
</evidence>
<dbReference type="EMBL" id="UYRX01001402">
    <property type="protein sequence ID" value="VDK89517.1"/>
    <property type="molecule type" value="Genomic_DNA"/>
</dbReference>
<evidence type="ECO:0000256" key="1">
    <source>
        <dbReference type="SAM" id="Phobius"/>
    </source>
</evidence>
<dbReference type="AlphaFoldDB" id="A0A3P6TUK2"/>
<dbReference type="Proteomes" id="UP000277928">
    <property type="component" value="Unassembled WGS sequence"/>
</dbReference>
<dbReference type="OrthoDB" id="10030622at2759"/>
<protein>
    <submittedName>
        <fullName evidence="2">Uncharacterized protein</fullName>
    </submittedName>
</protein>
<name>A0A3P6TUK2_LITSI</name>
<feature type="transmembrane region" description="Helical" evidence="1">
    <location>
        <begin position="146"/>
        <end position="170"/>
    </location>
</feature>
<accession>A0A3P6TUK2</accession>
<evidence type="ECO:0000313" key="2">
    <source>
        <dbReference type="EMBL" id="VDK89517.1"/>
    </source>
</evidence>